<keyword evidence="2" id="KW-0201">Cytochrome c-type biogenesis</keyword>
<dbReference type="Pfam" id="PF08534">
    <property type="entry name" value="Redoxin"/>
    <property type="match status" value="1"/>
</dbReference>
<comment type="caution">
    <text evidence="5">The sequence shown here is derived from an EMBL/GenBank/DDBJ whole genome shotgun (WGS) entry which is preliminary data.</text>
</comment>
<keyword evidence="3" id="KW-0676">Redox-active center</keyword>
<evidence type="ECO:0000256" key="1">
    <source>
        <dbReference type="ARBA" id="ARBA00004196"/>
    </source>
</evidence>
<evidence type="ECO:0000313" key="5">
    <source>
        <dbReference type="EMBL" id="TDO19276.1"/>
    </source>
</evidence>
<name>A0A4R6ICB8_9SPHI</name>
<comment type="subcellular location">
    <subcellularLocation>
        <location evidence="1">Cell envelope</location>
    </subcellularLocation>
</comment>
<sequence>MDLAMVKKNGWNIFFVIILLVIVFVPSSKALVLRGLMEIGLFKPGISAPAENSVVSGLAGIRFKNATGKVVDLGSLKGKVVFLNFWATWCPPCQAEMPSVNKLYQRFKNDPNVVFILVDGDSNLPKAQQYMNRKKFDLPVYEVDSAIPEQLFKGSLPTTVVFDKEGRISYNEEGAANYNSKKFVEFIQQLILM</sequence>
<dbReference type="PANTHER" id="PTHR42852">
    <property type="entry name" value="THIOL:DISULFIDE INTERCHANGE PROTEIN DSBE"/>
    <property type="match status" value="1"/>
</dbReference>
<proteinExistence type="predicted"/>
<dbReference type="InterPro" id="IPR013766">
    <property type="entry name" value="Thioredoxin_domain"/>
</dbReference>
<dbReference type="Gene3D" id="3.40.30.10">
    <property type="entry name" value="Glutaredoxin"/>
    <property type="match status" value="1"/>
</dbReference>
<dbReference type="InterPro" id="IPR017937">
    <property type="entry name" value="Thioredoxin_CS"/>
</dbReference>
<dbReference type="EMBL" id="SNWM01000007">
    <property type="protein sequence ID" value="TDO19276.1"/>
    <property type="molecule type" value="Genomic_DNA"/>
</dbReference>
<dbReference type="PROSITE" id="PS00194">
    <property type="entry name" value="THIOREDOXIN_1"/>
    <property type="match status" value="1"/>
</dbReference>
<dbReference type="GO" id="GO:0017004">
    <property type="term" value="P:cytochrome complex assembly"/>
    <property type="evidence" value="ECO:0007669"/>
    <property type="project" value="UniProtKB-KW"/>
</dbReference>
<evidence type="ECO:0000313" key="6">
    <source>
        <dbReference type="Proteomes" id="UP000295499"/>
    </source>
</evidence>
<evidence type="ECO:0000256" key="2">
    <source>
        <dbReference type="ARBA" id="ARBA00022748"/>
    </source>
</evidence>
<gene>
    <name evidence="5" type="ORF">CLV32_4515</name>
</gene>
<dbReference type="PANTHER" id="PTHR42852:SF13">
    <property type="entry name" value="PROTEIN DIPZ"/>
    <property type="match status" value="1"/>
</dbReference>
<dbReference type="InterPro" id="IPR013740">
    <property type="entry name" value="Redoxin"/>
</dbReference>
<dbReference type="OrthoDB" id="9815205at2"/>
<dbReference type="PROSITE" id="PS51352">
    <property type="entry name" value="THIOREDOXIN_2"/>
    <property type="match status" value="1"/>
</dbReference>
<evidence type="ECO:0000256" key="3">
    <source>
        <dbReference type="ARBA" id="ARBA00023284"/>
    </source>
</evidence>
<protein>
    <submittedName>
        <fullName evidence="5">Thiol-disulfide isomerase/thioredoxin</fullName>
    </submittedName>
</protein>
<dbReference type="AlphaFoldDB" id="A0A4R6ICB8"/>
<organism evidence="5 6">
    <name type="scientific">Pedobacter duraquae</name>
    <dbReference type="NCBI Taxonomy" id="425511"/>
    <lineage>
        <taxon>Bacteria</taxon>
        <taxon>Pseudomonadati</taxon>
        <taxon>Bacteroidota</taxon>
        <taxon>Sphingobacteriia</taxon>
        <taxon>Sphingobacteriales</taxon>
        <taxon>Sphingobacteriaceae</taxon>
        <taxon>Pedobacter</taxon>
    </lineage>
</organism>
<dbReference type="GO" id="GO:0030313">
    <property type="term" value="C:cell envelope"/>
    <property type="evidence" value="ECO:0007669"/>
    <property type="project" value="UniProtKB-SubCell"/>
</dbReference>
<dbReference type="CDD" id="cd02966">
    <property type="entry name" value="TlpA_like_family"/>
    <property type="match status" value="1"/>
</dbReference>
<dbReference type="GO" id="GO:0016491">
    <property type="term" value="F:oxidoreductase activity"/>
    <property type="evidence" value="ECO:0007669"/>
    <property type="project" value="InterPro"/>
</dbReference>
<dbReference type="SUPFAM" id="SSF52833">
    <property type="entry name" value="Thioredoxin-like"/>
    <property type="match status" value="1"/>
</dbReference>
<dbReference type="InterPro" id="IPR036249">
    <property type="entry name" value="Thioredoxin-like_sf"/>
</dbReference>
<evidence type="ECO:0000259" key="4">
    <source>
        <dbReference type="PROSITE" id="PS51352"/>
    </source>
</evidence>
<dbReference type="Proteomes" id="UP000295499">
    <property type="component" value="Unassembled WGS sequence"/>
</dbReference>
<dbReference type="InterPro" id="IPR050553">
    <property type="entry name" value="Thioredoxin_ResA/DsbE_sf"/>
</dbReference>
<keyword evidence="6" id="KW-1185">Reference proteome</keyword>
<feature type="domain" description="Thioredoxin" evidence="4">
    <location>
        <begin position="37"/>
        <end position="192"/>
    </location>
</feature>
<dbReference type="GO" id="GO:0016853">
    <property type="term" value="F:isomerase activity"/>
    <property type="evidence" value="ECO:0007669"/>
    <property type="project" value="UniProtKB-KW"/>
</dbReference>
<keyword evidence="5" id="KW-0413">Isomerase</keyword>
<reference evidence="5 6" key="1">
    <citation type="submission" date="2019-03" db="EMBL/GenBank/DDBJ databases">
        <title>Genomic Encyclopedia of Archaeal and Bacterial Type Strains, Phase II (KMG-II): from individual species to whole genera.</title>
        <authorList>
            <person name="Goeker M."/>
        </authorList>
    </citation>
    <scope>NUCLEOTIDE SEQUENCE [LARGE SCALE GENOMIC DNA]</scope>
    <source>
        <strain evidence="5 6">DSM 19034</strain>
    </source>
</reference>
<accession>A0A4R6ICB8</accession>